<accession>A0ABT2X7F1</accession>
<feature type="compositionally biased region" description="Pro residues" evidence="1">
    <location>
        <begin position="297"/>
        <end position="309"/>
    </location>
</feature>
<evidence type="ECO:0000256" key="1">
    <source>
        <dbReference type="SAM" id="MobiDB-lite"/>
    </source>
</evidence>
<dbReference type="Proteomes" id="UP001209535">
    <property type="component" value="Unassembled WGS sequence"/>
</dbReference>
<dbReference type="PANTHER" id="PTHR35565:SF1">
    <property type="entry name" value="TYPE VI SECRETION SYSTEM CONTRACTILE SHEATH LARGE SUBUNIT"/>
    <property type="match status" value="1"/>
</dbReference>
<dbReference type="EMBL" id="JAOVQO010000018">
    <property type="protein sequence ID" value="MCU9849881.1"/>
    <property type="molecule type" value="Genomic_DNA"/>
</dbReference>
<sequence>MKAAVDASISAAMRLVLHHPEFQAIEAQWRTLDLIARSIETDDKLDVVLYDVSAEEIAADLASADDLAQSGLVRLLTEEPLDEENGRGGYSVLIGLYTFEETPPHAELLGRIARVAAHVDAPFIAAITPGYLDTRIEDRHKLVAEAWDTLRAMPEAGHLGLASPRFLLRRPYGAKSEPIYEFDFEEFTMSEGLGGMLWANPAVLVAILMARSFKQHGPGLQLGKIMSLGGMPYHYVTDRYGDQVALPCTERNLSVDKHAFTVQRGYMPVLSVKGRDEIRLGSFNSVSGAEILGPWSKVPPPPPSPPKPTRPGKVAPEVATEDDAPADDLDLGEMDLGQADLGEAELEEVDVGELDLGEVDLGGDDLDALLAGFGDDDESGDESGDGDDEIDAELAALLADL</sequence>
<gene>
    <name evidence="3" type="ORF">OEZ60_17925</name>
</gene>
<reference evidence="3 4" key="1">
    <citation type="submission" date="2022-10" db="EMBL/GenBank/DDBJ databases">
        <title>Defluviimonas sp. nov., isolated from ocean surface sediments.</title>
        <authorList>
            <person name="He W."/>
            <person name="Wang L."/>
            <person name="Zhang D.-F."/>
        </authorList>
    </citation>
    <scope>NUCLEOTIDE SEQUENCE [LARGE SCALE GENOMIC DNA]</scope>
    <source>
        <strain evidence="3 4">WL0024</strain>
    </source>
</reference>
<dbReference type="Pfam" id="PF05943">
    <property type="entry name" value="VipB"/>
    <property type="match status" value="1"/>
</dbReference>
<evidence type="ECO:0000313" key="4">
    <source>
        <dbReference type="Proteomes" id="UP001209535"/>
    </source>
</evidence>
<feature type="region of interest" description="Disordered" evidence="1">
    <location>
        <begin position="291"/>
        <end position="315"/>
    </location>
</feature>
<evidence type="ECO:0000313" key="3">
    <source>
        <dbReference type="EMBL" id="MCU9849881.1"/>
    </source>
</evidence>
<evidence type="ECO:0000259" key="2">
    <source>
        <dbReference type="Pfam" id="PF05943"/>
    </source>
</evidence>
<keyword evidence="4" id="KW-1185">Reference proteome</keyword>
<protein>
    <submittedName>
        <fullName evidence="3">Type VI secretion system contractile sheath large subunit</fullName>
    </submittedName>
</protein>
<name>A0ABT2X7F1_9RHOB</name>
<organism evidence="3 4">
    <name type="scientific">Albidovulum salinarum</name>
    <dbReference type="NCBI Taxonomy" id="2984153"/>
    <lineage>
        <taxon>Bacteria</taxon>
        <taxon>Pseudomonadati</taxon>
        <taxon>Pseudomonadota</taxon>
        <taxon>Alphaproteobacteria</taxon>
        <taxon>Rhodobacterales</taxon>
        <taxon>Paracoccaceae</taxon>
        <taxon>Albidovulum</taxon>
    </lineage>
</organism>
<feature type="domain" description="TssC1 N-terminal" evidence="2">
    <location>
        <begin position="3"/>
        <end position="286"/>
    </location>
</feature>
<dbReference type="PANTHER" id="PTHR35565">
    <property type="entry name" value="CYTOPLASMIC PROTEIN-RELATED"/>
    <property type="match status" value="1"/>
</dbReference>
<dbReference type="InterPro" id="IPR044031">
    <property type="entry name" value="TssC1_N"/>
</dbReference>
<dbReference type="InterPro" id="IPR010269">
    <property type="entry name" value="T6SS_TssC-like"/>
</dbReference>
<comment type="caution">
    <text evidence="3">The sequence shown here is derived from an EMBL/GenBank/DDBJ whole genome shotgun (WGS) entry which is preliminary data.</text>
</comment>
<proteinExistence type="predicted"/>